<keyword evidence="5" id="KW-0732">Signal</keyword>
<feature type="domain" description="UPAR/Ly6" evidence="14">
    <location>
        <begin position="129"/>
        <end position="207"/>
    </location>
</feature>
<dbReference type="InterPro" id="IPR045860">
    <property type="entry name" value="Snake_toxin-like_sf"/>
</dbReference>
<dbReference type="PANTHER" id="PTHR10036:SF24">
    <property type="entry name" value="CD59 GLYCOPROTEIN"/>
    <property type="match status" value="1"/>
</dbReference>
<evidence type="ECO:0000259" key="14">
    <source>
        <dbReference type="SMART" id="SM00134"/>
    </source>
</evidence>
<evidence type="ECO:0000256" key="6">
    <source>
        <dbReference type="ARBA" id="ARBA00023136"/>
    </source>
</evidence>
<comment type="subunit">
    <text evidence="2">Interacts with T-cell surface antigen CD2.</text>
</comment>
<dbReference type="OrthoDB" id="10011411at2759"/>
<evidence type="ECO:0000256" key="9">
    <source>
        <dbReference type="ARBA" id="ARBA00023288"/>
    </source>
</evidence>
<evidence type="ECO:0000256" key="2">
    <source>
        <dbReference type="ARBA" id="ARBA00011481"/>
    </source>
</evidence>
<comment type="subcellular location">
    <subcellularLocation>
        <location evidence="1">Cell membrane</location>
        <topology evidence="1">Lipid-anchor</topology>
        <topology evidence="1">GPI-anchor</topology>
    </subcellularLocation>
</comment>
<dbReference type="KEGG" id="csyr:103266153"/>
<dbReference type="GO" id="GO:0001848">
    <property type="term" value="F:complement binding"/>
    <property type="evidence" value="ECO:0007669"/>
    <property type="project" value="TreeGrafter"/>
</dbReference>
<name>A0A3Q0E9Y7_CARSF</name>
<keyword evidence="8" id="KW-0325">Glycoprotein</keyword>
<keyword evidence="9" id="KW-0449">Lipoprotein</keyword>
<keyword evidence="15" id="KW-1185">Reference proteome</keyword>
<evidence type="ECO:0000256" key="3">
    <source>
        <dbReference type="ARBA" id="ARBA00015038"/>
    </source>
</evidence>
<feature type="region of interest" description="Disordered" evidence="13">
    <location>
        <begin position="24"/>
        <end position="52"/>
    </location>
</feature>
<proteinExistence type="predicted"/>
<dbReference type="AlphaFoldDB" id="A0A3Q0E9Y7"/>
<dbReference type="Pfam" id="PF25152">
    <property type="entry name" value="CD59"/>
    <property type="match status" value="1"/>
</dbReference>
<dbReference type="STRING" id="1868482.ENSTSYP00000019009"/>
<keyword evidence="7" id="KW-1015">Disulfide bond</keyword>
<keyword evidence="6" id="KW-0472">Membrane</keyword>
<evidence type="ECO:0000313" key="15">
    <source>
        <dbReference type="Proteomes" id="UP000189704"/>
    </source>
</evidence>
<evidence type="ECO:0000256" key="5">
    <source>
        <dbReference type="ARBA" id="ARBA00022729"/>
    </source>
</evidence>
<keyword evidence="4" id="KW-0336">GPI-anchor</keyword>
<evidence type="ECO:0000256" key="1">
    <source>
        <dbReference type="ARBA" id="ARBA00004609"/>
    </source>
</evidence>
<evidence type="ECO:0000256" key="10">
    <source>
        <dbReference type="ARBA" id="ARBA00029920"/>
    </source>
</evidence>
<dbReference type="GO" id="GO:0005886">
    <property type="term" value="C:plasma membrane"/>
    <property type="evidence" value="ECO:0007669"/>
    <property type="project" value="UniProtKB-SubCell"/>
</dbReference>
<dbReference type="SUPFAM" id="SSF57302">
    <property type="entry name" value="Snake toxin-like"/>
    <property type="match status" value="1"/>
</dbReference>
<dbReference type="GeneID" id="103266153"/>
<dbReference type="CTD" id="966"/>
<dbReference type="Gene3D" id="2.10.60.10">
    <property type="entry name" value="CD59"/>
    <property type="match status" value="1"/>
</dbReference>
<feature type="compositionally biased region" description="Polar residues" evidence="13">
    <location>
        <begin position="28"/>
        <end position="48"/>
    </location>
</feature>
<dbReference type="SMART" id="SM00134">
    <property type="entry name" value="LU"/>
    <property type="match status" value="1"/>
</dbReference>
<protein>
    <recommendedName>
        <fullName evidence="3">CD59 glycoprotein</fullName>
    </recommendedName>
    <alternativeName>
        <fullName evidence="11">MAC-inhibitory protein</fullName>
    </alternativeName>
    <alternativeName>
        <fullName evidence="12">Membrane attack complex inhibition factor</fullName>
    </alternativeName>
    <alternativeName>
        <fullName evidence="10">Protectin</fullName>
    </alternativeName>
</protein>
<dbReference type="GO" id="GO:0098552">
    <property type="term" value="C:side of membrane"/>
    <property type="evidence" value="ECO:0007669"/>
    <property type="project" value="UniProtKB-KW"/>
</dbReference>
<accession>A0A3Q0E9Y7</accession>
<gene>
    <name evidence="16" type="primary">CD59</name>
</gene>
<sequence length="224" mass="24062">MPHQGVAVQVHCLAAQDLAWGRTRGRSEASSCNPGTRAPSSEKTQNSCLPPRPHLRQDRLGVPFPDCMVLPPSCSSPASAGNRLAVLTIGGNAGMPTRSRTVMMGRREGPALLGFLLVLAILCCPGDSLKCYSCINPVPSCTSVTNCSANFDSCLLAKAGSRVYHQCWKLDDCSFNRLSTLLGENQLEYSCCQRDLCNSDNSRPTLMGMALLLVFPLLATAWSL</sequence>
<dbReference type="RefSeq" id="XP_021570848.1">
    <property type="nucleotide sequence ID" value="XM_021715173.1"/>
</dbReference>
<evidence type="ECO:0000256" key="7">
    <source>
        <dbReference type="ARBA" id="ARBA00023157"/>
    </source>
</evidence>
<evidence type="ECO:0000256" key="4">
    <source>
        <dbReference type="ARBA" id="ARBA00022622"/>
    </source>
</evidence>
<evidence type="ECO:0000256" key="11">
    <source>
        <dbReference type="ARBA" id="ARBA00031590"/>
    </source>
</evidence>
<organism evidence="15 16">
    <name type="scientific">Carlito syrichta</name>
    <name type="common">Philippine tarsier</name>
    <name type="synonym">Tarsius syrichta</name>
    <dbReference type="NCBI Taxonomy" id="1868482"/>
    <lineage>
        <taxon>Eukaryota</taxon>
        <taxon>Metazoa</taxon>
        <taxon>Chordata</taxon>
        <taxon>Craniata</taxon>
        <taxon>Vertebrata</taxon>
        <taxon>Euteleostomi</taxon>
        <taxon>Mammalia</taxon>
        <taxon>Eutheria</taxon>
        <taxon>Euarchontoglires</taxon>
        <taxon>Primates</taxon>
        <taxon>Haplorrhini</taxon>
        <taxon>Tarsiiformes</taxon>
        <taxon>Tarsiidae</taxon>
        <taxon>Carlito</taxon>
    </lineage>
</organism>
<dbReference type="CDD" id="cd23554">
    <property type="entry name" value="TFP_LU_ECD_CD59"/>
    <property type="match status" value="1"/>
</dbReference>
<evidence type="ECO:0000256" key="12">
    <source>
        <dbReference type="ARBA" id="ARBA00031867"/>
    </source>
</evidence>
<dbReference type="InterPro" id="IPR056949">
    <property type="entry name" value="CD59"/>
</dbReference>
<reference evidence="16" key="1">
    <citation type="submission" date="2025-08" db="UniProtKB">
        <authorList>
            <consortium name="RefSeq"/>
        </authorList>
    </citation>
    <scope>IDENTIFICATION</scope>
</reference>
<dbReference type="InterPro" id="IPR016054">
    <property type="entry name" value="LY6_UPA_recep-like"/>
</dbReference>
<dbReference type="Proteomes" id="UP000189704">
    <property type="component" value="Unplaced"/>
</dbReference>
<evidence type="ECO:0000256" key="8">
    <source>
        <dbReference type="ARBA" id="ARBA00023180"/>
    </source>
</evidence>
<dbReference type="GO" id="GO:0001971">
    <property type="term" value="P:negative regulation of activation of membrane attack complex"/>
    <property type="evidence" value="ECO:0007669"/>
    <property type="project" value="TreeGrafter"/>
</dbReference>
<evidence type="ECO:0000256" key="13">
    <source>
        <dbReference type="SAM" id="MobiDB-lite"/>
    </source>
</evidence>
<evidence type="ECO:0000313" key="16">
    <source>
        <dbReference type="RefSeq" id="XP_021570848.1"/>
    </source>
</evidence>
<dbReference type="PANTHER" id="PTHR10036">
    <property type="entry name" value="CD59 GLYCOPROTEIN"/>
    <property type="match status" value="1"/>
</dbReference>